<name>A0ACB6RGT6_9PLEO</name>
<feature type="non-terminal residue" evidence="1">
    <location>
        <position position="1"/>
    </location>
</feature>
<accession>A0ACB6RGT6</accession>
<evidence type="ECO:0000313" key="2">
    <source>
        <dbReference type="Proteomes" id="UP000799754"/>
    </source>
</evidence>
<protein>
    <submittedName>
        <fullName evidence="1">Uncharacterized protein</fullName>
    </submittedName>
</protein>
<dbReference type="Proteomes" id="UP000799754">
    <property type="component" value="Unassembled WGS sequence"/>
</dbReference>
<comment type="caution">
    <text evidence="1">The sequence shown here is derived from an EMBL/GenBank/DDBJ whole genome shotgun (WGS) entry which is preliminary data.</text>
</comment>
<sequence length="191" mass="21894">YIKYPENKPAKKEISSIISHVPQYGHLLCSPCCSVVPYKTLHYHLRHYHKIRTSFCTAIVSQYKGLAVSQTDADVIPLPGGSSPLEFLVSPRRGYFCPYCDYTTYSWDVLLRHFRETQCRRERKACDDLSCSVQGWAFFGRNVRKTWRVNGDTAIGQHEAKARPGWHQSALDDPATVALLQMEDKEEARLL</sequence>
<proteinExistence type="predicted"/>
<gene>
    <name evidence="1" type="ORF">BU25DRAFT_254149</name>
</gene>
<dbReference type="EMBL" id="MU006769">
    <property type="protein sequence ID" value="KAF2621063.1"/>
    <property type="molecule type" value="Genomic_DNA"/>
</dbReference>
<keyword evidence="2" id="KW-1185">Reference proteome</keyword>
<reference evidence="1" key="1">
    <citation type="journal article" date="2020" name="Stud. Mycol.">
        <title>101 Dothideomycetes genomes: a test case for predicting lifestyles and emergence of pathogens.</title>
        <authorList>
            <person name="Haridas S."/>
            <person name="Albert R."/>
            <person name="Binder M."/>
            <person name="Bloem J."/>
            <person name="Labutti K."/>
            <person name="Salamov A."/>
            <person name="Andreopoulos B."/>
            <person name="Baker S."/>
            <person name="Barry K."/>
            <person name="Bills G."/>
            <person name="Bluhm B."/>
            <person name="Cannon C."/>
            <person name="Castanera R."/>
            <person name="Culley D."/>
            <person name="Daum C."/>
            <person name="Ezra D."/>
            <person name="Gonzalez J."/>
            <person name="Henrissat B."/>
            <person name="Kuo A."/>
            <person name="Liang C."/>
            <person name="Lipzen A."/>
            <person name="Lutzoni F."/>
            <person name="Magnuson J."/>
            <person name="Mondo S."/>
            <person name="Nolan M."/>
            <person name="Ohm R."/>
            <person name="Pangilinan J."/>
            <person name="Park H.-J."/>
            <person name="Ramirez L."/>
            <person name="Alfaro M."/>
            <person name="Sun H."/>
            <person name="Tritt A."/>
            <person name="Yoshinaga Y."/>
            <person name="Zwiers L.-H."/>
            <person name="Turgeon B."/>
            <person name="Goodwin S."/>
            <person name="Spatafora J."/>
            <person name="Crous P."/>
            <person name="Grigoriev I."/>
        </authorList>
    </citation>
    <scope>NUCLEOTIDE SEQUENCE</scope>
    <source>
        <strain evidence="1">CBS 525.71</strain>
    </source>
</reference>
<evidence type="ECO:0000313" key="1">
    <source>
        <dbReference type="EMBL" id="KAF2621063.1"/>
    </source>
</evidence>
<organism evidence="1 2">
    <name type="scientific">Macroventuria anomochaeta</name>
    <dbReference type="NCBI Taxonomy" id="301207"/>
    <lineage>
        <taxon>Eukaryota</taxon>
        <taxon>Fungi</taxon>
        <taxon>Dikarya</taxon>
        <taxon>Ascomycota</taxon>
        <taxon>Pezizomycotina</taxon>
        <taxon>Dothideomycetes</taxon>
        <taxon>Pleosporomycetidae</taxon>
        <taxon>Pleosporales</taxon>
        <taxon>Pleosporineae</taxon>
        <taxon>Didymellaceae</taxon>
        <taxon>Macroventuria</taxon>
    </lineage>
</organism>